<sequence>MAAGLAAGRAALAGAGFADAALALGAAFEAGRDGVLVVVGLVRALAASVRLPAPLVAVLAASCGEERRAAVGDLTDGFALGCELGFADRWVTVLAVVLTGRAVGLVGRLGAFEEVALATVFRAPLVAGLGAAGLATGLGVAGLATGLGVAGLATGLGV</sequence>
<dbReference type="AlphaFoldDB" id="A0A934KPF4"/>
<comment type="caution">
    <text evidence="1">The sequence shown here is derived from an EMBL/GenBank/DDBJ whole genome shotgun (WGS) entry which is preliminary data.</text>
</comment>
<protein>
    <submittedName>
        <fullName evidence="1">Uncharacterized protein</fullName>
    </submittedName>
</protein>
<gene>
    <name evidence="1" type="ORF">JF887_10170</name>
</gene>
<organism evidence="1 2">
    <name type="scientific">Candidatus Amunia macphersoniae</name>
    <dbReference type="NCBI Taxonomy" id="3127014"/>
    <lineage>
        <taxon>Bacteria</taxon>
        <taxon>Bacillati</taxon>
        <taxon>Candidatus Dormiibacterota</taxon>
        <taxon>Candidatus Dormibacteria</taxon>
        <taxon>Candidatus Aeolococcales</taxon>
        <taxon>Candidatus Aeolococcaceae</taxon>
        <taxon>Candidatus Amunia</taxon>
    </lineage>
</organism>
<proteinExistence type="predicted"/>
<feature type="non-terminal residue" evidence="1">
    <location>
        <position position="158"/>
    </location>
</feature>
<dbReference type="EMBL" id="JAEKNN010000051">
    <property type="protein sequence ID" value="MBJ7609775.1"/>
    <property type="molecule type" value="Genomic_DNA"/>
</dbReference>
<accession>A0A934KPF4</accession>
<evidence type="ECO:0000313" key="1">
    <source>
        <dbReference type="EMBL" id="MBJ7609775.1"/>
    </source>
</evidence>
<reference evidence="1 2" key="1">
    <citation type="submission" date="2020-10" db="EMBL/GenBank/DDBJ databases">
        <title>Ca. Dormibacterota MAGs.</title>
        <authorList>
            <person name="Montgomery K."/>
        </authorList>
    </citation>
    <scope>NUCLEOTIDE SEQUENCE [LARGE SCALE GENOMIC DNA]</scope>
    <source>
        <strain evidence="1">Mitchell_Peninsula_5</strain>
    </source>
</reference>
<dbReference type="Proteomes" id="UP000614410">
    <property type="component" value="Unassembled WGS sequence"/>
</dbReference>
<evidence type="ECO:0000313" key="2">
    <source>
        <dbReference type="Proteomes" id="UP000614410"/>
    </source>
</evidence>
<name>A0A934KPF4_9BACT</name>